<organism evidence="1 2">
    <name type="scientific">Pseudacidovorax intermedius</name>
    <dbReference type="NCBI Taxonomy" id="433924"/>
    <lineage>
        <taxon>Bacteria</taxon>
        <taxon>Pseudomonadati</taxon>
        <taxon>Pseudomonadota</taxon>
        <taxon>Betaproteobacteria</taxon>
        <taxon>Burkholderiales</taxon>
        <taxon>Comamonadaceae</taxon>
        <taxon>Pseudacidovorax</taxon>
    </lineage>
</organism>
<name>A0A147GWD9_9BURK</name>
<dbReference type="Proteomes" id="UP000072741">
    <property type="component" value="Unassembled WGS sequence"/>
</dbReference>
<dbReference type="OrthoDB" id="6593316at2"/>
<dbReference type="AlphaFoldDB" id="A0A147GWD9"/>
<comment type="caution">
    <text evidence="1">The sequence shown here is derived from an EMBL/GenBank/DDBJ whole genome shotgun (WGS) entry which is preliminary data.</text>
</comment>
<keyword evidence="2" id="KW-1185">Reference proteome</keyword>
<accession>A0A147GWD9</accession>
<dbReference type="EMBL" id="LDSL01000064">
    <property type="protein sequence ID" value="KTT21904.1"/>
    <property type="molecule type" value="Genomic_DNA"/>
</dbReference>
<evidence type="ECO:0000313" key="2">
    <source>
        <dbReference type="Proteomes" id="UP000072741"/>
    </source>
</evidence>
<proteinExistence type="predicted"/>
<sequence length="210" mass="22878">MSVETNAGFDAAAQAPAYGVLALVEARARSGVIRLTDWPLDVVAMGQTWKGIGSLGKVGELHESDDGAAQKLDFTLSPVDLSMKAFALSDANDWQDRPIRLWVVLVDAQTHQMVGSPVLRFAGVMDNMKLDRPEANDGSEEPGIRLAARTATYNVRNNPAALRMNNAQHRARFPAERGFEYLQGLIGNPSVYASLAFSAFLYIRNMLGVK</sequence>
<evidence type="ECO:0000313" key="1">
    <source>
        <dbReference type="EMBL" id="KTT21904.1"/>
    </source>
</evidence>
<dbReference type="RefSeq" id="WP_058642053.1">
    <property type="nucleotide sequence ID" value="NZ_LDSL01000064.1"/>
</dbReference>
<reference evidence="1 2" key="1">
    <citation type="journal article" date="2016" name="Front. Microbiol.">
        <title>Genomic Resource of Rice Seed Associated Bacteria.</title>
        <authorList>
            <person name="Midha S."/>
            <person name="Bansal K."/>
            <person name="Sharma S."/>
            <person name="Kumar N."/>
            <person name="Patil P.P."/>
            <person name="Chaudhry V."/>
            <person name="Patil P.B."/>
        </authorList>
    </citation>
    <scope>NUCLEOTIDE SEQUENCE [LARGE SCALE GENOMIC DNA]</scope>
    <source>
        <strain evidence="1 2">NS331</strain>
    </source>
</reference>
<gene>
    <name evidence="1" type="ORF">NS331_11125</name>
</gene>
<protein>
    <submittedName>
        <fullName evidence="1">Uncharacterized protein</fullName>
    </submittedName>
</protein>